<evidence type="ECO:0000313" key="1">
    <source>
        <dbReference type="EMBL" id="KUJ55758.1"/>
    </source>
</evidence>
<protein>
    <submittedName>
        <fullName evidence="1">Uncharacterized protein</fullName>
    </submittedName>
</protein>
<reference evidence="1 2" key="1">
    <citation type="submission" date="2015-10" db="EMBL/GenBank/DDBJ databases">
        <title>Genome sequence of Chryseobacterium greenlandense.</title>
        <authorList>
            <person name="Newman J."/>
            <person name="Fischer K."/>
            <person name="Miller J."/>
        </authorList>
    </citation>
    <scope>NUCLEOTIDE SEQUENCE [LARGE SCALE GENOMIC DNA]</scope>
    <source>
        <strain evidence="1 2">UMB34</strain>
    </source>
</reference>
<dbReference type="Proteomes" id="UP000054388">
    <property type="component" value="Unassembled WGS sequence"/>
</dbReference>
<gene>
    <name evidence="1" type="ORF">AR686_13225</name>
</gene>
<name>A0A101CGD5_9FLAO</name>
<dbReference type="EMBL" id="LMAI01000006">
    <property type="protein sequence ID" value="KUJ55758.1"/>
    <property type="molecule type" value="Genomic_DNA"/>
</dbReference>
<evidence type="ECO:0000313" key="2">
    <source>
        <dbReference type="Proteomes" id="UP000054388"/>
    </source>
</evidence>
<accession>A0A101CGD5</accession>
<organism evidence="1 2">
    <name type="scientific">Chryseobacterium aquaticum subsp. greenlandense</name>
    <dbReference type="NCBI Taxonomy" id="345663"/>
    <lineage>
        <taxon>Bacteria</taxon>
        <taxon>Pseudomonadati</taxon>
        <taxon>Bacteroidota</taxon>
        <taxon>Flavobacteriia</taxon>
        <taxon>Flavobacteriales</taxon>
        <taxon>Weeksellaceae</taxon>
        <taxon>Chryseobacterium group</taxon>
        <taxon>Chryseobacterium</taxon>
    </lineage>
</organism>
<proteinExistence type="predicted"/>
<comment type="caution">
    <text evidence="1">The sequence shown here is derived from an EMBL/GenBank/DDBJ whole genome shotgun (WGS) entry which is preliminary data.</text>
</comment>
<sequence length="216" mass="24443">MQKTNFKLLSVSEVIFFKMTSFFALVCLFFANPIYGKISTSESNEDPKIIVSGEAIVFGSGDFINIERVQSEDLKEIETEKAQIFISDDATVYNIEALSNAEIKTIKKNKSSSTQKKVVKKTVTNKASIAYVQKEPLRAYYNSTHHSDLISQNQKENIVFTTGNSQYLIKIIISLIKRSERRLYVITGQVFSYSDPSIKLCYFSGKHSVRPPTHLS</sequence>
<dbReference type="AlphaFoldDB" id="A0A101CGD5"/>